<comment type="caution">
    <text evidence="2">The sequence shown here is derived from an EMBL/GenBank/DDBJ whole genome shotgun (WGS) entry which is preliminary data.</text>
</comment>
<protein>
    <submittedName>
        <fullName evidence="2">Uncharacterized protein</fullName>
    </submittedName>
</protein>
<evidence type="ECO:0000313" key="2">
    <source>
        <dbReference type="EMBL" id="KAH7375366.1"/>
    </source>
</evidence>
<gene>
    <name evidence="2" type="ORF">B0T11DRAFT_270203</name>
</gene>
<organism evidence="2 3">
    <name type="scientific">Plectosphaerella cucumerina</name>
    <dbReference type="NCBI Taxonomy" id="40658"/>
    <lineage>
        <taxon>Eukaryota</taxon>
        <taxon>Fungi</taxon>
        <taxon>Dikarya</taxon>
        <taxon>Ascomycota</taxon>
        <taxon>Pezizomycotina</taxon>
        <taxon>Sordariomycetes</taxon>
        <taxon>Hypocreomycetidae</taxon>
        <taxon>Glomerellales</taxon>
        <taxon>Plectosphaerellaceae</taxon>
        <taxon>Plectosphaerella</taxon>
    </lineage>
</organism>
<dbReference type="EMBL" id="JAGPXD010000001">
    <property type="protein sequence ID" value="KAH7375366.1"/>
    <property type="molecule type" value="Genomic_DNA"/>
</dbReference>
<dbReference type="Proteomes" id="UP000813385">
    <property type="component" value="Unassembled WGS sequence"/>
</dbReference>
<keyword evidence="3" id="KW-1185">Reference proteome</keyword>
<feature type="region of interest" description="Disordered" evidence="1">
    <location>
        <begin position="176"/>
        <end position="204"/>
    </location>
</feature>
<name>A0A8K0TT26_9PEZI</name>
<accession>A0A8K0TT26</accession>
<evidence type="ECO:0000256" key="1">
    <source>
        <dbReference type="SAM" id="MobiDB-lite"/>
    </source>
</evidence>
<evidence type="ECO:0000313" key="3">
    <source>
        <dbReference type="Proteomes" id="UP000813385"/>
    </source>
</evidence>
<proteinExistence type="predicted"/>
<sequence>MSLARSAVFDGLKSSSFPSCPPSFSPPPLFSLLPSPPTHSTSSTKTQLTCPPPSRASHPRQSRLLHRVLFTLPPHTLARSPVFDDQTSIYSHVFPGPYHLHHGARQALQLARPRVRCHGRPVHRWHCHHRSPRPVHLPLHRPQARRQRGQAPGLAGLNSETIDNCRGSARVEAISGHAPDVAGGGPHPNGRAGRLMAEAGNTSQ</sequence>
<feature type="region of interest" description="Disordered" evidence="1">
    <location>
        <begin position="1"/>
        <end position="20"/>
    </location>
</feature>
<dbReference type="AlphaFoldDB" id="A0A8K0TT26"/>
<reference evidence="2" key="1">
    <citation type="journal article" date="2021" name="Nat. Commun.">
        <title>Genetic determinants of endophytism in the Arabidopsis root mycobiome.</title>
        <authorList>
            <person name="Mesny F."/>
            <person name="Miyauchi S."/>
            <person name="Thiergart T."/>
            <person name="Pickel B."/>
            <person name="Atanasova L."/>
            <person name="Karlsson M."/>
            <person name="Huettel B."/>
            <person name="Barry K.W."/>
            <person name="Haridas S."/>
            <person name="Chen C."/>
            <person name="Bauer D."/>
            <person name="Andreopoulos W."/>
            <person name="Pangilinan J."/>
            <person name="LaButti K."/>
            <person name="Riley R."/>
            <person name="Lipzen A."/>
            <person name="Clum A."/>
            <person name="Drula E."/>
            <person name="Henrissat B."/>
            <person name="Kohler A."/>
            <person name="Grigoriev I.V."/>
            <person name="Martin F.M."/>
            <person name="Hacquard S."/>
        </authorList>
    </citation>
    <scope>NUCLEOTIDE SEQUENCE</scope>
    <source>
        <strain evidence="2">MPI-CAGE-AT-0016</strain>
    </source>
</reference>
<feature type="region of interest" description="Disordered" evidence="1">
    <location>
        <begin position="31"/>
        <end position="60"/>
    </location>
</feature>